<evidence type="ECO:0000259" key="13">
    <source>
        <dbReference type="Pfam" id="PF06974"/>
    </source>
</evidence>
<evidence type="ECO:0000256" key="3">
    <source>
        <dbReference type="ARBA" id="ARBA00009587"/>
    </source>
</evidence>
<dbReference type="Proteomes" id="UP000632454">
    <property type="component" value="Unassembled WGS sequence"/>
</dbReference>
<evidence type="ECO:0000256" key="8">
    <source>
        <dbReference type="ARBA" id="ARBA00023098"/>
    </source>
</evidence>
<evidence type="ECO:0000256" key="4">
    <source>
        <dbReference type="ARBA" id="ARBA00013244"/>
    </source>
</evidence>
<feature type="domain" description="O-acyltransferase WSD1 C-terminal" evidence="13">
    <location>
        <begin position="315"/>
        <end position="463"/>
    </location>
</feature>
<evidence type="ECO:0000256" key="9">
    <source>
        <dbReference type="ARBA" id="ARBA00023315"/>
    </source>
</evidence>
<feature type="compositionally biased region" description="Polar residues" evidence="11">
    <location>
        <begin position="213"/>
        <end position="230"/>
    </location>
</feature>
<keyword evidence="9" id="KW-0012">Acyltransferase</keyword>
<proteinExistence type="inferred from homology"/>
<keyword evidence="15" id="KW-1185">Reference proteome</keyword>
<dbReference type="InterPro" id="IPR023213">
    <property type="entry name" value="CAT-like_dom_sf"/>
</dbReference>
<dbReference type="PANTHER" id="PTHR31650">
    <property type="entry name" value="O-ACYLTRANSFERASE (WSD1-LIKE) FAMILY PROTEIN"/>
    <property type="match status" value="1"/>
</dbReference>
<evidence type="ECO:0000259" key="12">
    <source>
        <dbReference type="Pfam" id="PF03007"/>
    </source>
</evidence>
<keyword evidence="5" id="KW-0444">Lipid biosynthesis</keyword>
<evidence type="ECO:0000256" key="5">
    <source>
        <dbReference type="ARBA" id="ARBA00022516"/>
    </source>
</evidence>
<dbReference type="InterPro" id="IPR045034">
    <property type="entry name" value="O-acyltransferase_WSD1-like"/>
</dbReference>
<dbReference type="Pfam" id="PF03007">
    <property type="entry name" value="WS_DGAT_cat"/>
    <property type="match status" value="1"/>
</dbReference>
<feature type="region of interest" description="Disordered" evidence="11">
    <location>
        <begin position="211"/>
        <end position="234"/>
    </location>
</feature>
<feature type="domain" description="O-acyltransferase WSD1-like N-terminal" evidence="12">
    <location>
        <begin position="4"/>
        <end position="275"/>
    </location>
</feature>
<evidence type="ECO:0000256" key="2">
    <source>
        <dbReference type="ARBA" id="ARBA00005189"/>
    </source>
</evidence>
<keyword evidence="6" id="KW-0808">Transferase</keyword>
<dbReference type="EC" id="2.3.1.20" evidence="4"/>
<evidence type="ECO:0000313" key="14">
    <source>
        <dbReference type="EMBL" id="GGF19575.1"/>
    </source>
</evidence>
<dbReference type="Pfam" id="PF06974">
    <property type="entry name" value="WS_DGAT_C"/>
    <property type="match status" value="1"/>
</dbReference>
<comment type="pathway">
    <text evidence="1">Glycerolipid metabolism; triacylglycerol biosynthesis.</text>
</comment>
<feature type="region of interest" description="Disordered" evidence="11">
    <location>
        <begin position="473"/>
        <end position="498"/>
    </location>
</feature>
<comment type="pathway">
    <text evidence="2">Lipid metabolism.</text>
</comment>
<protein>
    <recommendedName>
        <fullName evidence="4">diacylglycerol O-acyltransferase</fullName>
        <ecNumber evidence="4">2.3.1.20</ecNumber>
    </recommendedName>
</protein>
<dbReference type="PANTHER" id="PTHR31650:SF1">
    <property type="entry name" value="WAX ESTER SYNTHASE_DIACYLGLYCEROL ACYLTRANSFERASE 4-RELATED"/>
    <property type="match status" value="1"/>
</dbReference>
<name>A0ABQ1UI26_9NOCA</name>
<feature type="compositionally biased region" description="Basic and acidic residues" evidence="11">
    <location>
        <begin position="476"/>
        <end position="490"/>
    </location>
</feature>
<sequence length="498" mass="53587">MRQLSARDAAYLYLDDGHTSATVLSCWVLSTADGSPSTIEPNDIVERLTDLVNADALFASRLRRLPLDIGLPYWQYDPTFRVAEHLDIHRNATTWTEAQDLLAHIAGDPLDLTRPLWKAHIITDVRHMPDCPGVATIVAIMFHHAAFDGVTWARLTRAILADHSHLVEEPANPARSESSFPTTPRLVALEILRLPRNVFRFAAALIGLVGKPQHTSSSGQDPNPTETTGAPASWPATRFNSAVRGARRVDYCILNLTDVKMIKTIADGATVNDVMISIVGRALHLYLEKCGEPPQRSLSALVPMSTRTGDGGTANQFVPLVVDMHSAEADVATRLAAIVGSSTAAKSSIRSASQKPGLVQAVPAPLLRLIGSVSRAMSARTSSPTTAFANTVIANVHTKTPIETMFGRTICAAFGIQTLGPPSTLAHSISSIDGHLAISVTVDGAVMPDTAEYVRLIRISFDEHLIGARRTVSAPHDPEHHLSRAVHGEHQIAGPEDA</sequence>
<comment type="catalytic activity">
    <reaction evidence="10">
        <text>an acyl-CoA + a 1,2-diacyl-sn-glycerol = a triacyl-sn-glycerol + CoA</text>
        <dbReference type="Rhea" id="RHEA:10868"/>
        <dbReference type="ChEBI" id="CHEBI:17815"/>
        <dbReference type="ChEBI" id="CHEBI:57287"/>
        <dbReference type="ChEBI" id="CHEBI:58342"/>
        <dbReference type="ChEBI" id="CHEBI:64615"/>
        <dbReference type="EC" id="2.3.1.20"/>
    </reaction>
</comment>
<dbReference type="EMBL" id="BMCS01000001">
    <property type="protein sequence ID" value="GGF19575.1"/>
    <property type="molecule type" value="Genomic_DNA"/>
</dbReference>
<gene>
    <name evidence="14" type="ORF">GCM10007298_14530</name>
</gene>
<evidence type="ECO:0000256" key="7">
    <source>
        <dbReference type="ARBA" id="ARBA00022798"/>
    </source>
</evidence>
<accession>A0ABQ1UI26</accession>
<organism evidence="14 15">
    <name type="scientific">Williamsia phyllosphaerae</name>
    <dbReference type="NCBI Taxonomy" id="885042"/>
    <lineage>
        <taxon>Bacteria</taxon>
        <taxon>Bacillati</taxon>
        <taxon>Actinomycetota</taxon>
        <taxon>Actinomycetes</taxon>
        <taxon>Mycobacteriales</taxon>
        <taxon>Nocardiaceae</taxon>
        <taxon>Williamsia</taxon>
    </lineage>
</organism>
<evidence type="ECO:0000256" key="1">
    <source>
        <dbReference type="ARBA" id="ARBA00004771"/>
    </source>
</evidence>
<dbReference type="InterPro" id="IPR009721">
    <property type="entry name" value="O-acyltransferase_WSD1_C"/>
</dbReference>
<keyword evidence="7" id="KW-0319">Glycerol metabolism</keyword>
<comment type="similarity">
    <text evidence="3">Belongs to the long-chain O-acyltransferase family.</text>
</comment>
<evidence type="ECO:0000313" key="15">
    <source>
        <dbReference type="Proteomes" id="UP000632454"/>
    </source>
</evidence>
<dbReference type="RefSeq" id="WP_188488266.1">
    <property type="nucleotide sequence ID" value="NZ_BMCS01000001.1"/>
</dbReference>
<dbReference type="InterPro" id="IPR004255">
    <property type="entry name" value="O-acyltransferase_WSD1_N"/>
</dbReference>
<evidence type="ECO:0000256" key="10">
    <source>
        <dbReference type="ARBA" id="ARBA00048109"/>
    </source>
</evidence>
<reference evidence="15" key="1">
    <citation type="journal article" date="2019" name="Int. J. Syst. Evol. Microbiol.">
        <title>The Global Catalogue of Microorganisms (GCM) 10K type strain sequencing project: providing services to taxonomists for standard genome sequencing and annotation.</title>
        <authorList>
            <consortium name="The Broad Institute Genomics Platform"/>
            <consortium name="The Broad Institute Genome Sequencing Center for Infectious Disease"/>
            <person name="Wu L."/>
            <person name="Ma J."/>
        </authorList>
    </citation>
    <scope>NUCLEOTIDE SEQUENCE [LARGE SCALE GENOMIC DNA]</scope>
    <source>
        <strain evidence="15">CCM 7855</strain>
    </source>
</reference>
<dbReference type="Gene3D" id="3.30.559.10">
    <property type="entry name" value="Chloramphenicol acetyltransferase-like domain"/>
    <property type="match status" value="1"/>
</dbReference>
<evidence type="ECO:0000256" key="11">
    <source>
        <dbReference type="SAM" id="MobiDB-lite"/>
    </source>
</evidence>
<dbReference type="SUPFAM" id="SSF52777">
    <property type="entry name" value="CoA-dependent acyltransferases"/>
    <property type="match status" value="1"/>
</dbReference>
<evidence type="ECO:0000256" key="6">
    <source>
        <dbReference type="ARBA" id="ARBA00022679"/>
    </source>
</evidence>
<comment type="caution">
    <text evidence="14">The sequence shown here is derived from an EMBL/GenBank/DDBJ whole genome shotgun (WGS) entry which is preliminary data.</text>
</comment>
<keyword evidence="8" id="KW-0443">Lipid metabolism</keyword>